<accession>A0AAW1MTI1</accession>
<dbReference type="EMBL" id="JBDFQZ010000002">
    <property type="protein sequence ID" value="KAK9748971.1"/>
    <property type="molecule type" value="Genomic_DNA"/>
</dbReference>
<reference evidence="1" key="1">
    <citation type="submission" date="2024-03" db="EMBL/GenBank/DDBJ databases">
        <title>WGS assembly of Saponaria officinalis var. Norfolk2.</title>
        <authorList>
            <person name="Jenkins J."/>
            <person name="Shu S."/>
            <person name="Grimwood J."/>
            <person name="Barry K."/>
            <person name="Goodstein D."/>
            <person name="Schmutz J."/>
            <person name="Leebens-Mack J."/>
            <person name="Osbourn A."/>
        </authorList>
    </citation>
    <scope>NUCLEOTIDE SEQUENCE [LARGE SCALE GENOMIC DNA]</scope>
    <source>
        <strain evidence="1">JIC</strain>
    </source>
</reference>
<proteinExistence type="predicted"/>
<evidence type="ECO:0000313" key="1">
    <source>
        <dbReference type="EMBL" id="KAK9748971.1"/>
    </source>
</evidence>
<dbReference type="AlphaFoldDB" id="A0AAW1MTI1"/>
<protein>
    <submittedName>
        <fullName evidence="1">Uncharacterized protein</fullName>
    </submittedName>
</protein>
<gene>
    <name evidence="1" type="ORF">RND81_02G093700</name>
</gene>
<organism evidence="1 2">
    <name type="scientific">Saponaria officinalis</name>
    <name type="common">Common soapwort</name>
    <name type="synonym">Lychnis saponaria</name>
    <dbReference type="NCBI Taxonomy" id="3572"/>
    <lineage>
        <taxon>Eukaryota</taxon>
        <taxon>Viridiplantae</taxon>
        <taxon>Streptophyta</taxon>
        <taxon>Embryophyta</taxon>
        <taxon>Tracheophyta</taxon>
        <taxon>Spermatophyta</taxon>
        <taxon>Magnoliopsida</taxon>
        <taxon>eudicotyledons</taxon>
        <taxon>Gunneridae</taxon>
        <taxon>Pentapetalae</taxon>
        <taxon>Caryophyllales</taxon>
        <taxon>Caryophyllaceae</taxon>
        <taxon>Caryophylleae</taxon>
        <taxon>Saponaria</taxon>
    </lineage>
</organism>
<evidence type="ECO:0000313" key="2">
    <source>
        <dbReference type="Proteomes" id="UP001443914"/>
    </source>
</evidence>
<comment type="caution">
    <text evidence="1">The sequence shown here is derived from an EMBL/GenBank/DDBJ whole genome shotgun (WGS) entry which is preliminary data.</text>
</comment>
<keyword evidence="2" id="KW-1185">Reference proteome</keyword>
<dbReference type="Proteomes" id="UP001443914">
    <property type="component" value="Unassembled WGS sequence"/>
</dbReference>
<sequence>MFLDAEVGNNPSYTWRSIWGTREVLSLDLRKCEGNGLSTDIWSDPWIPGTQSRKIISLRNGTPEQMVAELLNDNRDGWSTEKVRSLFLPFEQDRILNIRVSDSRPNDTWCWDPEKNGVYSVRSAYRLLMDGCNEMIETSDNSRDRWLWNQI</sequence>
<name>A0AAW1MTI1_SAPOF</name>